<dbReference type="EMBL" id="NIVS01000043">
    <property type="protein sequence ID" value="OWQ51142.1"/>
    <property type="molecule type" value="Genomic_DNA"/>
</dbReference>
<comment type="caution">
    <text evidence="1">The sequence shown here is derived from an EMBL/GenBank/DDBJ whole genome shotgun (WGS) entry which is preliminary data.</text>
</comment>
<sequence length="111" mass="11806">MLAVLGLLLTACSTEGDQYSAPSLRDVTAANQCMDHCQAQYDSCIGTRTGFSSDDSCGAGVATQRDAKCEKIDNPDLRKACQASSDYCRNRLPALTCGEDRNRCISRCGGG</sequence>
<accession>A0A246HJC3</accession>
<dbReference type="Proteomes" id="UP000198157">
    <property type="component" value="Unassembled WGS sequence"/>
</dbReference>
<evidence type="ECO:0000313" key="2">
    <source>
        <dbReference type="Proteomes" id="UP000198157"/>
    </source>
</evidence>
<gene>
    <name evidence="1" type="ORF">CEE60_15590</name>
</gene>
<reference evidence="1 2" key="1">
    <citation type="submission" date="2017-06" db="EMBL/GenBank/DDBJ databases">
        <authorList>
            <person name="Kim H.J."/>
            <person name="Triplett B.A."/>
        </authorList>
    </citation>
    <scope>NUCLEOTIDE SEQUENCE [LARGE SCALE GENOMIC DNA]</scope>
    <source>
        <strain evidence="1 2">13146</strain>
    </source>
</reference>
<name>A0A246HJC3_STEMA</name>
<proteinExistence type="predicted"/>
<protein>
    <submittedName>
        <fullName evidence="1">Uncharacterized protein</fullName>
    </submittedName>
</protein>
<dbReference type="AlphaFoldDB" id="A0A246HJC3"/>
<organism evidence="1 2">
    <name type="scientific">Stenotrophomonas maltophilia</name>
    <name type="common">Pseudomonas maltophilia</name>
    <name type="synonym">Xanthomonas maltophilia</name>
    <dbReference type="NCBI Taxonomy" id="40324"/>
    <lineage>
        <taxon>Bacteria</taxon>
        <taxon>Pseudomonadati</taxon>
        <taxon>Pseudomonadota</taxon>
        <taxon>Gammaproteobacteria</taxon>
        <taxon>Lysobacterales</taxon>
        <taxon>Lysobacteraceae</taxon>
        <taxon>Stenotrophomonas</taxon>
        <taxon>Stenotrophomonas maltophilia group</taxon>
    </lineage>
</organism>
<evidence type="ECO:0000313" key="1">
    <source>
        <dbReference type="EMBL" id="OWQ51142.1"/>
    </source>
</evidence>